<name>A0A9X7BX10_BACTU</name>
<protein>
    <submittedName>
        <fullName evidence="3">AbrB family transcriptional regulator</fullName>
    </submittedName>
</protein>
<dbReference type="PANTHER" id="PTHR36432:SF4">
    <property type="entry name" value="TRANSITION STATE REGULATOR ABH-RELATED"/>
    <property type="match status" value="1"/>
</dbReference>
<dbReference type="NCBIfam" id="TIGR01439">
    <property type="entry name" value="lp_hng_hel_AbrB"/>
    <property type="match status" value="1"/>
</dbReference>
<feature type="domain" description="AbrB C-terminal" evidence="2">
    <location>
        <begin position="51"/>
        <end position="85"/>
    </location>
</feature>
<evidence type="ECO:0000259" key="2">
    <source>
        <dbReference type="Pfam" id="PF18277"/>
    </source>
</evidence>
<dbReference type="SUPFAM" id="SSF89447">
    <property type="entry name" value="AbrB/MazE/MraZ-like"/>
    <property type="match status" value="1"/>
</dbReference>
<dbReference type="RefSeq" id="WP_098866750.1">
    <property type="nucleotide sequence ID" value="NZ_NUFN01000030.1"/>
</dbReference>
<dbReference type="Pfam" id="PF18277">
    <property type="entry name" value="AbrB_C"/>
    <property type="match status" value="1"/>
</dbReference>
<dbReference type="Pfam" id="PF04014">
    <property type="entry name" value="MazE_antitoxin"/>
    <property type="match status" value="1"/>
</dbReference>
<dbReference type="InterPro" id="IPR040678">
    <property type="entry name" value="AbrB_C"/>
</dbReference>
<sequence>MKSAGIQQVDKLGRCVIPIETREKVGLHAGTPIEIYVKGRNISIKKHQRICSITGEAVDNPIVVANGQIVLNPEGAKYLLKQLKEYIA</sequence>
<feature type="domain" description="SpoVT-AbrB" evidence="1">
    <location>
        <begin position="6"/>
        <end position="49"/>
    </location>
</feature>
<evidence type="ECO:0000313" key="3">
    <source>
        <dbReference type="EMBL" id="PGH81039.1"/>
    </source>
</evidence>
<dbReference type="InterPro" id="IPR007159">
    <property type="entry name" value="SpoVT-AbrB_dom"/>
</dbReference>
<dbReference type="PANTHER" id="PTHR36432">
    <property type="match status" value="1"/>
</dbReference>
<evidence type="ECO:0000259" key="1">
    <source>
        <dbReference type="Pfam" id="PF04014"/>
    </source>
</evidence>
<dbReference type="Proteomes" id="UP000222944">
    <property type="component" value="Unassembled WGS sequence"/>
</dbReference>
<dbReference type="InterPro" id="IPR052731">
    <property type="entry name" value="B_subtilis_Trans_State_Reg"/>
</dbReference>
<dbReference type="GO" id="GO:0003677">
    <property type="term" value="F:DNA binding"/>
    <property type="evidence" value="ECO:0007669"/>
    <property type="project" value="InterPro"/>
</dbReference>
<dbReference type="AlphaFoldDB" id="A0A9X7BX10"/>
<evidence type="ECO:0000313" key="4">
    <source>
        <dbReference type="Proteomes" id="UP000222944"/>
    </source>
</evidence>
<dbReference type="Gene3D" id="2.10.260.10">
    <property type="match status" value="1"/>
</dbReference>
<gene>
    <name evidence="3" type="ORF">CN899_21075</name>
</gene>
<dbReference type="EMBL" id="NUFN01000030">
    <property type="protein sequence ID" value="PGH81039.1"/>
    <property type="molecule type" value="Genomic_DNA"/>
</dbReference>
<proteinExistence type="predicted"/>
<reference evidence="3 4" key="1">
    <citation type="submission" date="2017-09" db="EMBL/GenBank/DDBJ databases">
        <title>Large-scale bioinformatics analysis of Bacillus genomes uncovers conserved roles of natural products in bacterial physiology.</title>
        <authorList>
            <consortium name="Agbiome Team Llc"/>
            <person name="Bleich R.M."/>
            <person name="Grubbs K.J."/>
            <person name="Santa Maria K.C."/>
            <person name="Allen S.E."/>
            <person name="Farag S."/>
            <person name="Shank E.A."/>
            <person name="Bowers A."/>
        </authorList>
    </citation>
    <scope>NUCLEOTIDE SEQUENCE [LARGE SCALE GENOMIC DNA]</scope>
    <source>
        <strain evidence="3 4">AFS058004</strain>
    </source>
</reference>
<comment type="caution">
    <text evidence="3">The sequence shown here is derived from an EMBL/GenBank/DDBJ whole genome shotgun (WGS) entry which is preliminary data.</text>
</comment>
<dbReference type="InterPro" id="IPR037914">
    <property type="entry name" value="SpoVT-AbrB_sf"/>
</dbReference>
<accession>A0A9X7BX10</accession>
<organism evidence="3 4">
    <name type="scientific">Bacillus thuringiensis</name>
    <dbReference type="NCBI Taxonomy" id="1428"/>
    <lineage>
        <taxon>Bacteria</taxon>
        <taxon>Bacillati</taxon>
        <taxon>Bacillota</taxon>
        <taxon>Bacilli</taxon>
        <taxon>Bacillales</taxon>
        <taxon>Bacillaceae</taxon>
        <taxon>Bacillus</taxon>
        <taxon>Bacillus cereus group</taxon>
    </lineage>
</organism>